<reference evidence="1 2" key="1">
    <citation type="submission" date="2019-07" db="EMBL/GenBank/DDBJ databases">
        <title>Whole genome shotgun sequence of Microvirga aerophila NBRC 106136.</title>
        <authorList>
            <person name="Hosoyama A."/>
            <person name="Uohara A."/>
            <person name="Ohji S."/>
            <person name="Ichikawa N."/>
        </authorList>
    </citation>
    <scope>NUCLEOTIDE SEQUENCE [LARGE SCALE GENOMIC DNA]</scope>
    <source>
        <strain evidence="1 2">NBRC 106136</strain>
    </source>
</reference>
<dbReference type="EMBL" id="BJYU01000019">
    <property type="protein sequence ID" value="GEO14058.1"/>
    <property type="molecule type" value="Genomic_DNA"/>
</dbReference>
<dbReference type="RefSeq" id="WP_114186811.1">
    <property type="nucleotide sequence ID" value="NZ_BJYU01000019.1"/>
</dbReference>
<gene>
    <name evidence="1" type="ORF">MAE02_17540</name>
</gene>
<name>A0A512BQ22_9HYPH</name>
<dbReference type="AlphaFoldDB" id="A0A512BQ22"/>
<organism evidence="1 2">
    <name type="scientific">Microvirga aerophila</name>
    <dbReference type="NCBI Taxonomy" id="670291"/>
    <lineage>
        <taxon>Bacteria</taxon>
        <taxon>Pseudomonadati</taxon>
        <taxon>Pseudomonadota</taxon>
        <taxon>Alphaproteobacteria</taxon>
        <taxon>Hyphomicrobiales</taxon>
        <taxon>Methylobacteriaceae</taxon>
        <taxon>Microvirga</taxon>
    </lineage>
</organism>
<dbReference type="OrthoDB" id="9934336at2"/>
<comment type="caution">
    <text evidence="1">The sequence shown here is derived from an EMBL/GenBank/DDBJ whole genome shotgun (WGS) entry which is preliminary data.</text>
</comment>
<accession>A0A512BQ22</accession>
<keyword evidence="2" id="KW-1185">Reference proteome</keyword>
<evidence type="ECO:0000313" key="2">
    <source>
        <dbReference type="Proteomes" id="UP000321085"/>
    </source>
</evidence>
<evidence type="ECO:0000313" key="1">
    <source>
        <dbReference type="EMBL" id="GEO14058.1"/>
    </source>
</evidence>
<proteinExistence type="predicted"/>
<protein>
    <submittedName>
        <fullName evidence="1">Uncharacterized protein</fullName>
    </submittedName>
</protein>
<sequence>MDIFSKLQEQLQTPQPQADLSVEPIDPTWLTGIPPLGVITVMTLNYFDNGSDHRVKWSSARFAMNLQMFTQTEPFTPSVSLAAWKGTIQLHDPDFWIRYVEHKKDKMDEATFARLKAVYVETFKTFPDGTLLGTFMNKTSGTNYSWSYAMRFWFDQFDEPNLEIFLDEDMPTIDVWETVVPVPGQNLPVLRARHDPNKLWRSRRPTGKGRKHQ</sequence>
<dbReference type="Proteomes" id="UP000321085">
    <property type="component" value="Unassembled WGS sequence"/>
</dbReference>